<keyword evidence="3" id="KW-1185">Reference proteome</keyword>
<dbReference type="PANTHER" id="PTHR12307">
    <property type="entry name" value="PROTEIN PHOSPHATASE 1 REGULATORY SUBUNIT"/>
    <property type="match status" value="1"/>
</dbReference>
<reference evidence="2" key="1">
    <citation type="submission" date="2014-01" db="EMBL/GenBank/DDBJ databases">
        <authorList>
            <person name="Aslett M."/>
        </authorList>
    </citation>
    <scope>NUCLEOTIDE SEQUENCE</scope>
</reference>
<feature type="domain" description="CBM21" evidence="1">
    <location>
        <begin position="93"/>
        <end position="202"/>
    </location>
</feature>
<sequence length="274" mass="31250">MLELPSELVNLLGSQSGSAKKKKSVTFADDCGSQLVTIQIIAEPSDVPPQIRSEIVHALLATHEQLPGDNGTEMAAEWIVNFEQPCSNHSSFRRNLNQRNVALENAVLQSDYHRLQGTVRVKNLAFEKEVFIRHTSDGWKTYQDLQANFLRSTGREYDTFVFYLPTPAVASKEKQKIEFCVCYRTKNQEFWDSNENKNYEIISDHLRKKRMQSPAYVHNSMNGSARPNHASGMYSKCISKCYTTTSMSMNVQNLRFGIKFCRNVNTGETKRASY</sequence>
<proteinExistence type="predicted"/>
<evidence type="ECO:0000313" key="2">
    <source>
        <dbReference type="EMBL" id="CDW53111.1"/>
    </source>
</evidence>
<dbReference type="AlphaFoldDB" id="A0A077YZ54"/>
<dbReference type="OrthoDB" id="1881at2759"/>
<gene>
    <name evidence="2" type="ORF">TTRE_0000137401</name>
</gene>
<dbReference type="GO" id="GO:0005979">
    <property type="term" value="P:regulation of glycogen biosynthetic process"/>
    <property type="evidence" value="ECO:0007669"/>
    <property type="project" value="TreeGrafter"/>
</dbReference>
<evidence type="ECO:0000259" key="1">
    <source>
        <dbReference type="PROSITE" id="PS51159"/>
    </source>
</evidence>
<organism evidence="2 3">
    <name type="scientific">Trichuris trichiura</name>
    <name type="common">Whipworm</name>
    <name type="synonym">Trichocephalus trichiurus</name>
    <dbReference type="NCBI Taxonomy" id="36087"/>
    <lineage>
        <taxon>Eukaryota</taxon>
        <taxon>Metazoa</taxon>
        <taxon>Ecdysozoa</taxon>
        <taxon>Nematoda</taxon>
        <taxon>Enoplea</taxon>
        <taxon>Dorylaimia</taxon>
        <taxon>Trichinellida</taxon>
        <taxon>Trichuridae</taxon>
        <taxon>Trichuris</taxon>
    </lineage>
</organism>
<protein>
    <submittedName>
        <fullName evidence="2">CBM 21 domain containing protein</fullName>
    </submittedName>
</protein>
<reference evidence="2" key="2">
    <citation type="submission" date="2014-03" db="EMBL/GenBank/DDBJ databases">
        <title>The whipworm genome and dual-species transcriptomics of an intimate host-pathogen interaction.</title>
        <authorList>
            <person name="Foth B.J."/>
            <person name="Tsai I.J."/>
            <person name="Reid A.J."/>
            <person name="Bancroft A.J."/>
            <person name="Nichol S."/>
            <person name="Tracey A."/>
            <person name="Holroyd N."/>
            <person name="Cotton J.A."/>
            <person name="Stanley E.J."/>
            <person name="Zarowiecki M."/>
            <person name="Liu J.Z."/>
            <person name="Huckvale T."/>
            <person name="Cooper P.J."/>
            <person name="Grencis R.K."/>
            <person name="Berriman M."/>
        </authorList>
    </citation>
    <scope>NUCLEOTIDE SEQUENCE [LARGE SCALE GENOMIC DNA]</scope>
</reference>
<dbReference type="GO" id="GO:2001069">
    <property type="term" value="F:glycogen binding"/>
    <property type="evidence" value="ECO:0007669"/>
    <property type="project" value="TreeGrafter"/>
</dbReference>
<evidence type="ECO:0000313" key="3">
    <source>
        <dbReference type="Proteomes" id="UP000030665"/>
    </source>
</evidence>
<dbReference type="GO" id="GO:0008157">
    <property type="term" value="F:protein phosphatase 1 binding"/>
    <property type="evidence" value="ECO:0007669"/>
    <property type="project" value="TreeGrafter"/>
</dbReference>
<accession>A0A077YZ54</accession>
<dbReference type="Proteomes" id="UP000030665">
    <property type="component" value="Unassembled WGS sequence"/>
</dbReference>
<dbReference type="STRING" id="36087.A0A077YZ54"/>
<dbReference type="GO" id="GO:0000164">
    <property type="term" value="C:protein phosphatase type 1 complex"/>
    <property type="evidence" value="ECO:0007669"/>
    <property type="project" value="TreeGrafter"/>
</dbReference>
<name>A0A077YZ54_TRITR</name>
<dbReference type="InterPro" id="IPR038175">
    <property type="entry name" value="CBM21_dom_sf"/>
</dbReference>
<dbReference type="EMBL" id="HG805841">
    <property type="protein sequence ID" value="CDW53111.1"/>
    <property type="molecule type" value="Genomic_DNA"/>
</dbReference>
<dbReference type="InterPro" id="IPR050782">
    <property type="entry name" value="PP1_regulatory_subunit_3"/>
</dbReference>
<dbReference type="PROSITE" id="PS51159">
    <property type="entry name" value="CBM21"/>
    <property type="match status" value="1"/>
</dbReference>
<dbReference type="Pfam" id="PF03370">
    <property type="entry name" value="CBM_21"/>
    <property type="match status" value="1"/>
</dbReference>
<dbReference type="InterPro" id="IPR005036">
    <property type="entry name" value="CBM21_dom"/>
</dbReference>
<dbReference type="PANTHER" id="PTHR12307:SF48">
    <property type="entry name" value="PROTEIN PHOSPHATASE 1 REGULATORY SUBUNIT"/>
    <property type="match status" value="1"/>
</dbReference>
<dbReference type="Gene3D" id="2.60.40.2440">
    <property type="entry name" value="Carbohydrate binding type-21 domain"/>
    <property type="match status" value="1"/>
</dbReference>